<proteinExistence type="predicted"/>
<dbReference type="CDD" id="cd00085">
    <property type="entry name" value="HNHc"/>
    <property type="match status" value="1"/>
</dbReference>
<dbReference type="Proteomes" id="UP000035214">
    <property type="component" value="Unassembled WGS sequence"/>
</dbReference>
<evidence type="ECO:0000259" key="1">
    <source>
        <dbReference type="PROSITE" id="PS50878"/>
    </source>
</evidence>
<sequence>MNDNSKPTLKDKKLRHNEYYGIQPVLDNLYLKATKRNSFKSLMSIITSDENILLAFRNIKGNKGSKTSACDNVNIKDIGRMEQDYFLNEVKKRFQNYQPQKVRRKDIPKDNGKIRPLGIPSMWDRIIQQCILQVLEPICEAQFCTRSYGFRPNRRAEHAIADTIKKVNQQNLTYVVDVDIKGFFDEVNHAKLIRQLWTLGIRDKQLLVIIRKILKAPVQMPDGKTIVPTKGTPQGGILSPLLANVNLNEFDWWVSDQWETFKAKKVKPRYKDGIWSNDNVTNQLMITSKMKPMYIVRYADDFKIFTNTRSNAEKIFKASQMWLEERLKLPISTEKSKVTNLKRQESEFLGFTLKAAKKGKKKNGDTRYIAETHVSPKALRKTKQDLANQVKKIQKTSTSIETIRRIGIYNSMVIGKHNYYKIATHVNLDFRKISLGLIQMMYNRFPKVVNSGKRNTNGYTNIGKYNGKDKGIKPYLVSKQIRYLMKRPILPISYIQNKNPMMKKHAINKYTVEGRASIHKILAYITETELKWLRENPVINKRTTVEYSDNRISLYVSQKGKCSVTGEKLFPWDMHCHHKKLWSETKDDSYKNLTIIKPSIHRLIHATKTETINQLLNELKLNEEQLGKLNKLRKLVENNEICIESQSEVESKNEQLALFTWNLSLLGETKTTI</sequence>
<protein>
    <recommendedName>
        <fullName evidence="1">Reverse transcriptase domain-containing protein</fullName>
    </recommendedName>
</protein>
<dbReference type="Pfam" id="PF00078">
    <property type="entry name" value="RVT_1"/>
    <property type="match status" value="1"/>
</dbReference>
<dbReference type="CDD" id="cd01651">
    <property type="entry name" value="RT_G2_intron"/>
    <property type="match status" value="1"/>
</dbReference>
<dbReference type="InterPro" id="IPR003615">
    <property type="entry name" value="HNH_nuc"/>
</dbReference>
<organism evidence="2 3">
    <name type="scientific">Bacillus cereus</name>
    <dbReference type="NCBI Taxonomy" id="1396"/>
    <lineage>
        <taxon>Bacteria</taxon>
        <taxon>Bacillati</taxon>
        <taxon>Bacillota</taxon>
        <taxon>Bacilli</taxon>
        <taxon>Bacillales</taxon>
        <taxon>Bacillaceae</taxon>
        <taxon>Bacillus</taxon>
        <taxon>Bacillus cereus group</taxon>
    </lineage>
</organism>
<dbReference type="AlphaFoldDB" id="A0A0G8EPE6"/>
<dbReference type="PANTHER" id="PTHR34047:SF8">
    <property type="entry name" value="PROTEIN YKFC"/>
    <property type="match status" value="1"/>
</dbReference>
<name>A0A0G8EPE6_BACCE</name>
<evidence type="ECO:0000313" key="3">
    <source>
        <dbReference type="Proteomes" id="UP000035214"/>
    </source>
</evidence>
<dbReference type="EMBL" id="LCYI01000044">
    <property type="protein sequence ID" value="KLA26139.1"/>
    <property type="molecule type" value="Genomic_DNA"/>
</dbReference>
<reference evidence="2 3" key="1">
    <citation type="submission" date="2015-04" db="EMBL/GenBank/DDBJ databases">
        <title>Draft Genome Sequences of Eight Spore-Forming Food Isolates of Bacillus cereus Genome sequencing.</title>
        <authorList>
            <person name="Krawcyk A.O."/>
            <person name="de Jong A."/>
            <person name="Eijlander R.T."/>
            <person name="Berendsen E.M."/>
            <person name="Holsappel S."/>
            <person name="Wells-Bennik M."/>
            <person name="Kuipers O.P."/>
        </authorList>
    </citation>
    <scope>NUCLEOTIDE SEQUENCE [LARGE SCALE GENOMIC DNA]</scope>
    <source>
        <strain evidence="2 3">B4077</strain>
    </source>
</reference>
<dbReference type="RefSeq" id="WP_046955999.1">
    <property type="nucleotide sequence ID" value="NZ_LCYI01000044.1"/>
</dbReference>
<dbReference type="PANTHER" id="PTHR34047">
    <property type="entry name" value="NUCLEAR INTRON MATURASE 1, MITOCHONDRIAL-RELATED"/>
    <property type="match status" value="1"/>
</dbReference>
<gene>
    <name evidence="2" type="ORF">B4077_6029</name>
</gene>
<comment type="caution">
    <text evidence="2">The sequence shown here is derived from an EMBL/GenBank/DDBJ whole genome shotgun (WGS) entry which is preliminary data.</text>
</comment>
<evidence type="ECO:0000313" key="2">
    <source>
        <dbReference type="EMBL" id="KLA26139.1"/>
    </source>
</evidence>
<dbReference type="InterPro" id="IPR051083">
    <property type="entry name" value="GrpII_Intron_Splice-Mob/Def"/>
</dbReference>
<dbReference type="SUPFAM" id="SSF56672">
    <property type="entry name" value="DNA/RNA polymerases"/>
    <property type="match status" value="1"/>
</dbReference>
<accession>A0A0G8EPE6</accession>
<dbReference type="InterPro" id="IPR000477">
    <property type="entry name" value="RT_dom"/>
</dbReference>
<dbReference type="InterPro" id="IPR030931">
    <property type="entry name" value="Group_II_RT_mat"/>
</dbReference>
<feature type="domain" description="Reverse transcriptase" evidence="1">
    <location>
        <begin position="88"/>
        <end position="353"/>
    </location>
</feature>
<dbReference type="PROSITE" id="PS50878">
    <property type="entry name" value="RT_POL"/>
    <property type="match status" value="1"/>
</dbReference>
<dbReference type="InterPro" id="IPR043502">
    <property type="entry name" value="DNA/RNA_pol_sf"/>
</dbReference>
<dbReference type="PATRIC" id="fig|1396.428.peg.6204"/>
<dbReference type="NCBIfam" id="TIGR04416">
    <property type="entry name" value="group_II_RT_mat"/>
    <property type="match status" value="1"/>
</dbReference>